<accession>A0A1G2BLV1</accession>
<dbReference type="Pfam" id="PF07992">
    <property type="entry name" value="Pyr_redox_2"/>
    <property type="match status" value="1"/>
</dbReference>
<evidence type="ECO:0000256" key="1">
    <source>
        <dbReference type="ARBA" id="ARBA00022630"/>
    </source>
</evidence>
<evidence type="ECO:0000313" key="5">
    <source>
        <dbReference type="Proteomes" id="UP000177817"/>
    </source>
</evidence>
<dbReference type="InterPro" id="IPR050097">
    <property type="entry name" value="Ferredoxin-NADP_redctase_2"/>
</dbReference>
<organism evidence="4 5">
    <name type="scientific">Candidatus Komeilibacteria bacterium RIFCSPHIGHO2_01_FULL_52_14</name>
    <dbReference type="NCBI Taxonomy" id="1798549"/>
    <lineage>
        <taxon>Bacteria</taxon>
        <taxon>Candidatus Komeiliibacteriota</taxon>
    </lineage>
</organism>
<sequence length="305" mass="32502">MNARRDLLIIGGGAAGLAAALYAARFKLNVACIAKEFGGTGNIAHQVDNWIGEPGIAGWDLMQKFIAHVKSYDVPLVTGEVSSVEKTREGFTVHLASGETYETKLLLFSNGMVHRKLGIEGEESFAGRGVHYCYTCDGPLYKGKTLAIVGGSDSAALGTIFLSQYASRVYTIFRKKEMTAEPISVEKVKTLKNVELIPGANVAAITGSAGHVTAVRLDTGRTLELDGIFVEIGHVPLNSLALQLGVATDEHGYIKVTRAQETNIAGVFAAGDITDATDLKQFITSAAEGSVAAQTAYYRLQRMVS</sequence>
<name>A0A1G2BLV1_9BACT</name>
<reference evidence="4 5" key="1">
    <citation type="journal article" date="2016" name="Nat. Commun.">
        <title>Thousands of microbial genomes shed light on interconnected biogeochemical processes in an aquifer system.</title>
        <authorList>
            <person name="Anantharaman K."/>
            <person name="Brown C.T."/>
            <person name="Hug L.A."/>
            <person name="Sharon I."/>
            <person name="Castelle C.J."/>
            <person name="Probst A.J."/>
            <person name="Thomas B.C."/>
            <person name="Singh A."/>
            <person name="Wilkins M.J."/>
            <person name="Karaoz U."/>
            <person name="Brodie E.L."/>
            <person name="Williams K.H."/>
            <person name="Hubbard S.S."/>
            <person name="Banfield J.F."/>
        </authorList>
    </citation>
    <scope>NUCLEOTIDE SEQUENCE [LARGE SCALE GENOMIC DNA]</scope>
</reference>
<proteinExistence type="predicted"/>
<dbReference type="PANTHER" id="PTHR48105">
    <property type="entry name" value="THIOREDOXIN REDUCTASE 1-RELATED-RELATED"/>
    <property type="match status" value="1"/>
</dbReference>
<dbReference type="Proteomes" id="UP000177817">
    <property type="component" value="Unassembled WGS sequence"/>
</dbReference>
<evidence type="ECO:0000256" key="2">
    <source>
        <dbReference type="ARBA" id="ARBA00023002"/>
    </source>
</evidence>
<comment type="caution">
    <text evidence="4">The sequence shown here is derived from an EMBL/GenBank/DDBJ whole genome shotgun (WGS) entry which is preliminary data.</text>
</comment>
<dbReference type="AlphaFoldDB" id="A0A1G2BLV1"/>
<dbReference type="SUPFAM" id="SSF51905">
    <property type="entry name" value="FAD/NAD(P)-binding domain"/>
    <property type="match status" value="1"/>
</dbReference>
<dbReference type="Gene3D" id="3.50.50.60">
    <property type="entry name" value="FAD/NAD(P)-binding domain"/>
    <property type="match status" value="2"/>
</dbReference>
<dbReference type="InterPro" id="IPR023753">
    <property type="entry name" value="FAD/NAD-binding_dom"/>
</dbReference>
<dbReference type="PRINTS" id="PR00368">
    <property type="entry name" value="FADPNR"/>
</dbReference>
<gene>
    <name evidence="4" type="ORF">A2677_00505</name>
</gene>
<keyword evidence="2" id="KW-0560">Oxidoreductase</keyword>
<evidence type="ECO:0000313" key="4">
    <source>
        <dbReference type="EMBL" id="OGY90085.1"/>
    </source>
</evidence>
<dbReference type="EMBL" id="MHKK01000017">
    <property type="protein sequence ID" value="OGY90085.1"/>
    <property type="molecule type" value="Genomic_DNA"/>
</dbReference>
<keyword evidence="1" id="KW-0285">Flavoprotein</keyword>
<dbReference type="PRINTS" id="PR00469">
    <property type="entry name" value="PNDRDTASEII"/>
</dbReference>
<feature type="domain" description="FAD/NAD(P)-binding" evidence="3">
    <location>
        <begin position="6"/>
        <end position="286"/>
    </location>
</feature>
<dbReference type="InterPro" id="IPR036188">
    <property type="entry name" value="FAD/NAD-bd_sf"/>
</dbReference>
<dbReference type="GO" id="GO:0016491">
    <property type="term" value="F:oxidoreductase activity"/>
    <property type="evidence" value="ECO:0007669"/>
    <property type="project" value="UniProtKB-KW"/>
</dbReference>
<evidence type="ECO:0000259" key="3">
    <source>
        <dbReference type="Pfam" id="PF07992"/>
    </source>
</evidence>
<protein>
    <recommendedName>
        <fullName evidence="3">FAD/NAD(P)-binding domain-containing protein</fullName>
    </recommendedName>
</protein>